<gene>
    <name evidence="1" type="ORF">BSZ05_22015</name>
</gene>
<dbReference type="EMBL" id="CP018309">
    <property type="protein sequence ID" value="ASI92478.1"/>
    <property type="molecule type" value="Genomic_DNA"/>
</dbReference>
<dbReference type="AlphaFoldDB" id="A0AAN1FKW9"/>
<sequence>MCINKKPINNRSFLRKIAAYNFVENAGKKPVKKIRTLVSRLTSEGGFYDFALHKNNQLAGDVEPFTPC</sequence>
<evidence type="ECO:0000313" key="1">
    <source>
        <dbReference type="EMBL" id="ASI92478.1"/>
    </source>
</evidence>
<accession>A0AAN1FKW9</accession>
<evidence type="ECO:0000313" key="2">
    <source>
        <dbReference type="Proteomes" id="UP000197092"/>
    </source>
</evidence>
<dbReference type="Proteomes" id="UP000197092">
    <property type="component" value="Chromosome 2"/>
</dbReference>
<reference evidence="2" key="1">
    <citation type="submission" date="2016-12" db="EMBL/GenBank/DDBJ databases">
        <title>Comparative genomic analysis reveals the diversity, evolution, and environmental adaptation strategies of the genus Vibrio.</title>
        <authorList>
            <person name="Lin H."/>
            <person name="Wang X."/>
            <person name="Zhang X.-H."/>
        </authorList>
    </citation>
    <scope>NUCLEOTIDE SEQUENCE [LARGE SCALE GENOMIC DNA]</scope>
    <source>
        <strain evidence="2">QT6D1</strain>
    </source>
</reference>
<organism evidence="1 2">
    <name type="scientific">Vibrio mediterranei</name>
    <dbReference type="NCBI Taxonomy" id="689"/>
    <lineage>
        <taxon>Bacteria</taxon>
        <taxon>Pseudomonadati</taxon>
        <taxon>Pseudomonadota</taxon>
        <taxon>Gammaproteobacteria</taxon>
        <taxon>Vibrionales</taxon>
        <taxon>Vibrionaceae</taxon>
        <taxon>Vibrio</taxon>
    </lineage>
</organism>
<proteinExistence type="predicted"/>
<protein>
    <submittedName>
        <fullName evidence="1">Uncharacterized protein</fullName>
    </submittedName>
</protein>
<dbReference type="KEGG" id="vsh:BSZ05_22015"/>
<name>A0AAN1FKW9_9VIBR</name>